<evidence type="ECO:0000313" key="2">
    <source>
        <dbReference type="EMBL" id="OMO79430.1"/>
    </source>
</evidence>
<accession>A0A1R3IA38</accession>
<evidence type="ECO:0000256" key="1">
    <source>
        <dbReference type="SAM" id="MobiDB-lite"/>
    </source>
</evidence>
<organism evidence="2 3">
    <name type="scientific">Corchorus capsularis</name>
    <name type="common">Jute</name>
    <dbReference type="NCBI Taxonomy" id="210143"/>
    <lineage>
        <taxon>Eukaryota</taxon>
        <taxon>Viridiplantae</taxon>
        <taxon>Streptophyta</taxon>
        <taxon>Embryophyta</taxon>
        <taxon>Tracheophyta</taxon>
        <taxon>Spermatophyta</taxon>
        <taxon>Magnoliopsida</taxon>
        <taxon>eudicotyledons</taxon>
        <taxon>Gunneridae</taxon>
        <taxon>Pentapetalae</taxon>
        <taxon>rosids</taxon>
        <taxon>malvids</taxon>
        <taxon>Malvales</taxon>
        <taxon>Malvaceae</taxon>
        <taxon>Grewioideae</taxon>
        <taxon>Apeibeae</taxon>
        <taxon>Corchorus</taxon>
    </lineage>
</organism>
<name>A0A1R3IA38_COCAP</name>
<dbReference type="AlphaFoldDB" id="A0A1R3IA38"/>
<gene>
    <name evidence="2" type="ORF">CCACVL1_13681</name>
</gene>
<dbReference type="EMBL" id="AWWV01010395">
    <property type="protein sequence ID" value="OMO79430.1"/>
    <property type="molecule type" value="Genomic_DNA"/>
</dbReference>
<dbReference type="Proteomes" id="UP000188268">
    <property type="component" value="Unassembled WGS sequence"/>
</dbReference>
<proteinExistence type="predicted"/>
<protein>
    <submittedName>
        <fullName evidence="2">Uncharacterized protein</fullName>
    </submittedName>
</protein>
<evidence type="ECO:0000313" key="3">
    <source>
        <dbReference type="Proteomes" id="UP000188268"/>
    </source>
</evidence>
<reference evidence="2 3" key="1">
    <citation type="submission" date="2013-09" db="EMBL/GenBank/DDBJ databases">
        <title>Corchorus capsularis genome sequencing.</title>
        <authorList>
            <person name="Alam M."/>
            <person name="Haque M.S."/>
            <person name="Islam M.S."/>
            <person name="Emdad E.M."/>
            <person name="Islam M.M."/>
            <person name="Ahmed B."/>
            <person name="Halim A."/>
            <person name="Hossen Q.M.M."/>
            <person name="Hossain M.Z."/>
            <person name="Ahmed R."/>
            <person name="Khan M.M."/>
            <person name="Islam R."/>
            <person name="Rashid M.M."/>
            <person name="Khan S.A."/>
            <person name="Rahman M.S."/>
            <person name="Alam M."/>
        </authorList>
    </citation>
    <scope>NUCLEOTIDE SEQUENCE [LARGE SCALE GENOMIC DNA]</scope>
    <source>
        <strain evidence="3">cv. CVL-1</strain>
        <tissue evidence="2">Whole seedling</tissue>
    </source>
</reference>
<comment type="caution">
    <text evidence="2">The sequence shown here is derived from an EMBL/GenBank/DDBJ whole genome shotgun (WGS) entry which is preliminary data.</text>
</comment>
<sequence>MSALEIGNNSMAAETEAKQELKIPTFENQLN</sequence>
<feature type="region of interest" description="Disordered" evidence="1">
    <location>
        <begin position="1"/>
        <end position="31"/>
    </location>
</feature>
<dbReference type="Gramene" id="OMO79430">
    <property type="protein sequence ID" value="OMO79430"/>
    <property type="gene ID" value="CCACVL1_13681"/>
</dbReference>
<keyword evidence="3" id="KW-1185">Reference proteome</keyword>